<name>A0A1G6B1Q3_9BACT</name>
<dbReference type="InterPro" id="IPR051454">
    <property type="entry name" value="RNA/ubiquinone_mod_enzymes"/>
</dbReference>
<dbReference type="EMBL" id="FMXO01000003">
    <property type="protein sequence ID" value="SDB14591.1"/>
    <property type="molecule type" value="Genomic_DNA"/>
</dbReference>
<dbReference type="PANTHER" id="PTHR30217">
    <property type="entry name" value="PEPTIDASE U32 FAMILY"/>
    <property type="match status" value="1"/>
</dbReference>
<dbReference type="Proteomes" id="UP000198771">
    <property type="component" value="Unassembled WGS sequence"/>
</dbReference>
<evidence type="ECO:0000313" key="3">
    <source>
        <dbReference type="Proteomes" id="UP000198771"/>
    </source>
</evidence>
<dbReference type="InterPro" id="IPR001539">
    <property type="entry name" value="Peptidase_U32"/>
</dbReference>
<feature type="compositionally biased region" description="Basic and acidic residues" evidence="1">
    <location>
        <begin position="373"/>
        <end position="386"/>
    </location>
</feature>
<proteinExistence type="predicted"/>
<dbReference type="RefSeq" id="WP_092117345.1">
    <property type="nucleotide sequence ID" value="NZ_FMXO01000003.1"/>
</dbReference>
<keyword evidence="2" id="KW-0645">Protease</keyword>
<dbReference type="OrthoDB" id="9807498at2"/>
<dbReference type="Pfam" id="PF01136">
    <property type="entry name" value="Peptidase_U32"/>
    <property type="match status" value="1"/>
</dbReference>
<reference evidence="2 3" key="1">
    <citation type="submission" date="2016-10" db="EMBL/GenBank/DDBJ databases">
        <authorList>
            <person name="de Groot N.N."/>
        </authorList>
    </citation>
    <scope>NUCLEOTIDE SEQUENCE [LARGE SCALE GENOMIC DNA]</scope>
    <source>
        <strain evidence="2 3">ASO4-2</strain>
    </source>
</reference>
<evidence type="ECO:0000313" key="2">
    <source>
        <dbReference type="EMBL" id="SDB14591.1"/>
    </source>
</evidence>
<dbReference type="AlphaFoldDB" id="A0A1G6B1Q3"/>
<dbReference type="GO" id="GO:0006508">
    <property type="term" value="P:proteolysis"/>
    <property type="evidence" value="ECO:0007669"/>
    <property type="project" value="UniProtKB-KW"/>
</dbReference>
<gene>
    <name evidence="2" type="ORF">SAMN05660653_00731</name>
</gene>
<sequence length="686" mass="76876">MQLNETSSPSFKPEILAPAGDRQAFLAALAAGADAVYCGLKHFSARMEAENFSLRELADLTQLAQSKGCKVLVAMNALLKPRDLTAAGHLVDQLQRHVHPDGLILQDLGLLELTRQTGFSGEVHLSTLACVSTASGLETAARLGVRQVVLPRELHLDEIKQMAQACPSGMNLEVFVHGALCYAVSGRCYWSSYMGGKSGLRGRCVQPCRRVYKQEGRMGSYFSCQDLSLDVLVKTLLDIPEVRTWKIEGRKKSAHYVFYTVTAYRLLRDESNSVRARKEAAALLEMALGRPGSHAGFLPQRKYTPLAPNTHLASGLLAGHIPKDAKTAFIRPRLPLHPGDLLRLGSEDQPWHRVLRVTRFVPKGAQFNLAVEQGKKASDKTKRSFDGRPGGTTPKSTAPPPGAPVWLIDRREPELKRLIQQLEIELNQFASDDVQASSFAPTLPRAARFEGRGRTMTVSRRPRRSQEKVAQAMWLDPKFLEHMGRETCRRLCWWLPPVIWPEEEYIWRKALEQVQSAGATFFICNASWQLSLFDSPISMTDREIWAGPFCNTANALAIDQLRQIGYDGAVVSPELDEESLLALPEQASLPLGIIIEGMLPFCVSRLQAEELVPEKPLVSPKGEIAWTRKYQQNLWVYPDWTLDLRPYREKIESAGYRIFIQLEEKLPAGLDQRPRTSPFNWNLRLL</sequence>
<accession>A0A1G6B1Q3</accession>
<evidence type="ECO:0000256" key="1">
    <source>
        <dbReference type="SAM" id="MobiDB-lite"/>
    </source>
</evidence>
<dbReference type="STRING" id="617002.SAMN05660653_00731"/>
<keyword evidence="2" id="KW-0378">Hydrolase</keyword>
<dbReference type="PANTHER" id="PTHR30217:SF10">
    <property type="entry name" value="23S RRNA 5-HYDROXYCYTIDINE C2501 SYNTHASE"/>
    <property type="match status" value="1"/>
</dbReference>
<keyword evidence="3" id="KW-1185">Reference proteome</keyword>
<feature type="region of interest" description="Disordered" evidence="1">
    <location>
        <begin position="372"/>
        <end position="403"/>
    </location>
</feature>
<organism evidence="2 3">
    <name type="scientific">Desulfonatronum thiosulfatophilum</name>
    <dbReference type="NCBI Taxonomy" id="617002"/>
    <lineage>
        <taxon>Bacteria</taxon>
        <taxon>Pseudomonadati</taxon>
        <taxon>Thermodesulfobacteriota</taxon>
        <taxon>Desulfovibrionia</taxon>
        <taxon>Desulfovibrionales</taxon>
        <taxon>Desulfonatronaceae</taxon>
        <taxon>Desulfonatronum</taxon>
    </lineage>
</organism>
<protein>
    <submittedName>
        <fullName evidence="2">Putative protease</fullName>
    </submittedName>
</protein>
<dbReference type="GO" id="GO:0008233">
    <property type="term" value="F:peptidase activity"/>
    <property type="evidence" value="ECO:0007669"/>
    <property type="project" value="UniProtKB-KW"/>
</dbReference>